<sequence length="172" mass="19283">MLSHSHSTRHTEVHPSPECALPSSHSSHVSSTPLPQVKREEDEEEDEDEELEDDEEETLLDELELLELEEEEEEEELTLELLLLLLLWLLDEDEEDEEDELLLLDDEETLDDEDEGVAASSLLSGPSTLFTRVPSGSMATVMLSGDAEFAVSTVPISIHMMMTAAPRRTVLL</sequence>
<feature type="compositionally biased region" description="Acidic residues" evidence="1">
    <location>
        <begin position="41"/>
        <end position="59"/>
    </location>
</feature>
<evidence type="ECO:0000256" key="1">
    <source>
        <dbReference type="SAM" id="MobiDB-lite"/>
    </source>
</evidence>
<dbReference type="EMBL" id="HBFX01019544">
    <property type="protein sequence ID" value="CAD8957315.1"/>
    <property type="molecule type" value="Transcribed_RNA"/>
</dbReference>
<protein>
    <submittedName>
        <fullName evidence="2">Uncharacterized protein</fullName>
    </submittedName>
</protein>
<proteinExistence type="predicted"/>
<name>A0A7S1DTT9_HEMAN</name>
<gene>
    <name evidence="2" type="ORF">HAND00432_LOCUS11854</name>
</gene>
<evidence type="ECO:0000313" key="2">
    <source>
        <dbReference type="EMBL" id="CAD8957315.1"/>
    </source>
</evidence>
<dbReference type="AlphaFoldDB" id="A0A7S1DTT9"/>
<reference evidence="2" key="1">
    <citation type="submission" date="2021-01" db="EMBL/GenBank/DDBJ databases">
        <authorList>
            <person name="Corre E."/>
            <person name="Pelletier E."/>
            <person name="Niang G."/>
            <person name="Scheremetjew M."/>
            <person name="Finn R."/>
            <person name="Kale V."/>
            <person name="Holt S."/>
            <person name="Cochrane G."/>
            <person name="Meng A."/>
            <person name="Brown T."/>
            <person name="Cohen L."/>
        </authorList>
    </citation>
    <scope>NUCLEOTIDE SEQUENCE</scope>
    <source>
        <strain evidence="2">CCMP644</strain>
    </source>
</reference>
<feature type="region of interest" description="Disordered" evidence="1">
    <location>
        <begin position="1"/>
        <end position="59"/>
    </location>
</feature>
<organism evidence="2">
    <name type="scientific">Hemiselmis andersenii</name>
    <name type="common">Cryptophyte alga</name>
    <dbReference type="NCBI Taxonomy" id="464988"/>
    <lineage>
        <taxon>Eukaryota</taxon>
        <taxon>Cryptophyceae</taxon>
        <taxon>Cryptomonadales</taxon>
        <taxon>Hemiselmidaceae</taxon>
        <taxon>Hemiselmis</taxon>
    </lineage>
</organism>
<accession>A0A7S1DTT9</accession>